<keyword evidence="3" id="KW-1185">Reference proteome</keyword>
<dbReference type="InterPro" id="IPR048701">
    <property type="entry name" value="CIP2A_N"/>
</dbReference>
<protein>
    <submittedName>
        <fullName evidence="2">Protein CIP2A</fullName>
    </submittedName>
</protein>
<dbReference type="AlphaFoldDB" id="A0AAV4TB54"/>
<reference evidence="2 3" key="1">
    <citation type="submission" date="2021-06" db="EMBL/GenBank/DDBJ databases">
        <title>Caerostris extrusa draft genome.</title>
        <authorList>
            <person name="Kono N."/>
            <person name="Arakawa K."/>
        </authorList>
    </citation>
    <scope>NUCLEOTIDE SEQUENCE [LARGE SCALE GENOMIC DNA]</scope>
</reference>
<dbReference type="Gene3D" id="1.25.10.10">
    <property type="entry name" value="Leucine-rich Repeat Variant"/>
    <property type="match status" value="1"/>
</dbReference>
<comment type="caution">
    <text evidence="2">The sequence shown here is derived from an EMBL/GenBank/DDBJ whole genome shotgun (WGS) entry which is preliminary data.</text>
</comment>
<dbReference type="InterPro" id="IPR042510">
    <property type="entry name" value="CIP2A"/>
</dbReference>
<proteinExistence type="predicted"/>
<dbReference type="SUPFAM" id="SSF48371">
    <property type="entry name" value="ARM repeat"/>
    <property type="match status" value="1"/>
</dbReference>
<evidence type="ECO:0000313" key="2">
    <source>
        <dbReference type="EMBL" id="GIY42681.1"/>
    </source>
</evidence>
<dbReference type="InterPro" id="IPR011989">
    <property type="entry name" value="ARM-like"/>
</dbReference>
<dbReference type="EMBL" id="BPLR01010882">
    <property type="protein sequence ID" value="GIY42681.1"/>
    <property type="molecule type" value="Genomic_DNA"/>
</dbReference>
<name>A0AAV4TB54_CAEEX</name>
<feature type="domain" description="CIP2A N-terminal" evidence="1">
    <location>
        <begin position="21"/>
        <end position="290"/>
    </location>
</feature>
<dbReference type="Proteomes" id="UP001054945">
    <property type="component" value="Unassembled WGS sequence"/>
</dbReference>
<dbReference type="PANTHER" id="PTHR23161:SF2">
    <property type="entry name" value="PROTEIN CIP2A"/>
    <property type="match status" value="1"/>
</dbReference>
<sequence length="340" mass="38586">MDANNIVSAFVAAADQYAVNQTESNLKLLQRHLELLVCLTSEEANLKFFKTPSLLSSQCITHVINIFLDASTKQSLIPRALSILQNFLKDDILFKNLQSTFHVHSALSTFLLHYGVNTKDPLVLHCLKVLEIITYNIKIDYIENNFENLINVLLNMIDTETPQLVKISLHILSNLCRNNSKVQSYICCLPSLKLIVKKLVNILNTSVPSIILYALSILCSIAPYNHFGTKLWTDEHLMMTFDLIIKLLFCEDDSCAATAVDLFTDLVTNPKHHPCIIKSSNLIKCLKKISKSFSEVPSKRVVLYLKFFIALTGYPDVLQKLCTFCVFLLQIMKSYRFTLC</sequence>
<gene>
    <name evidence="2" type="primary">CIP2A</name>
    <name evidence="2" type="ORF">CEXT_317201</name>
</gene>
<dbReference type="InterPro" id="IPR016024">
    <property type="entry name" value="ARM-type_fold"/>
</dbReference>
<evidence type="ECO:0000313" key="3">
    <source>
        <dbReference type="Proteomes" id="UP001054945"/>
    </source>
</evidence>
<dbReference type="Pfam" id="PF21044">
    <property type="entry name" value="CIP2A_N"/>
    <property type="match status" value="1"/>
</dbReference>
<evidence type="ECO:0000259" key="1">
    <source>
        <dbReference type="Pfam" id="PF21044"/>
    </source>
</evidence>
<dbReference type="PANTHER" id="PTHR23161">
    <property type="entry name" value="PROTEIN CIP2A"/>
    <property type="match status" value="1"/>
</dbReference>
<accession>A0AAV4TB54</accession>
<organism evidence="2 3">
    <name type="scientific">Caerostris extrusa</name>
    <name type="common">Bark spider</name>
    <name type="synonym">Caerostris bankana</name>
    <dbReference type="NCBI Taxonomy" id="172846"/>
    <lineage>
        <taxon>Eukaryota</taxon>
        <taxon>Metazoa</taxon>
        <taxon>Ecdysozoa</taxon>
        <taxon>Arthropoda</taxon>
        <taxon>Chelicerata</taxon>
        <taxon>Arachnida</taxon>
        <taxon>Araneae</taxon>
        <taxon>Araneomorphae</taxon>
        <taxon>Entelegynae</taxon>
        <taxon>Araneoidea</taxon>
        <taxon>Araneidae</taxon>
        <taxon>Caerostris</taxon>
    </lineage>
</organism>